<accession>A0A392SR86</accession>
<evidence type="ECO:0000313" key="2">
    <source>
        <dbReference type="Proteomes" id="UP000265520"/>
    </source>
</evidence>
<evidence type="ECO:0000313" key="1">
    <source>
        <dbReference type="EMBL" id="MCI50366.1"/>
    </source>
</evidence>
<feature type="non-terminal residue" evidence="1">
    <location>
        <position position="1"/>
    </location>
</feature>
<keyword evidence="2" id="KW-1185">Reference proteome</keyword>
<dbReference type="Proteomes" id="UP000265520">
    <property type="component" value="Unassembled WGS sequence"/>
</dbReference>
<reference evidence="1 2" key="1">
    <citation type="journal article" date="2018" name="Front. Plant Sci.">
        <title>Red Clover (Trifolium pratense) and Zigzag Clover (T. medium) - A Picture of Genomic Similarities and Differences.</title>
        <authorList>
            <person name="Dluhosova J."/>
            <person name="Istvanek J."/>
            <person name="Nedelnik J."/>
            <person name="Repkova J."/>
        </authorList>
    </citation>
    <scope>NUCLEOTIDE SEQUENCE [LARGE SCALE GENOMIC DNA]</scope>
    <source>
        <strain evidence="2">cv. 10/8</strain>
        <tissue evidence="1">Leaf</tissue>
    </source>
</reference>
<proteinExistence type="predicted"/>
<organism evidence="1 2">
    <name type="scientific">Trifolium medium</name>
    <dbReference type="NCBI Taxonomy" id="97028"/>
    <lineage>
        <taxon>Eukaryota</taxon>
        <taxon>Viridiplantae</taxon>
        <taxon>Streptophyta</taxon>
        <taxon>Embryophyta</taxon>
        <taxon>Tracheophyta</taxon>
        <taxon>Spermatophyta</taxon>
        <taxon>Magnoliopsida</taxon>
        <taxon>eudicotyledons</taxon>
        <taxon>Gunneridae</taxon>
        <taxon>Pentapetalae</taxon>
        <taxon>rosids</taxon>
        <taxon>fabids</taxon>
        <taxon>Fabales</taxon>
        <taxon>Fabaceae</taxon>
        <taxon>Papilionoideae</taxon>
        <taxon>50 kb inversion clade</taxon>
        <taxon>NPAAA clade</taxon>
        <taxon>Hologalegina</taxon>
        <taxon>IRL clade</taxon>
        <taxon>Trifolieae</taxon>
        <taxon>Trifolium</taxon>
    </lineage>
</organism>
<name>A0A392SR86_9FABA</name>
<sequence>FVGVAPLWFAFGVSSEFASFVFSSSVIGGAPSPESSCRRCSCSVSGDWRCVGGR</sequence>
<comment type="caution">
    <text evidence="1">The sequence shown here is derived from an EMBL/GenBank/DDBJ whole genome shotgun (WGS) entry which is preliminary data.</text>
</comment>
<dbReference type="EMBL" id="LXQA010415372">
    <property type="protein sequence ID" value="MCI50366.1"/>
    <property type="molecule type" value="Genomic_DNA"/>
</dbReference>
<protein>
    <submittedName>
        <fullName evidence="1">Uncharacterized protein</fullName>
    </submittedName>
</protein>
<dbReference type="AlphaFoldDB" id="A0A392SR86"/>